<keyword evidence="2" id="KW-0285">Flavoprotein</keyword>
<proteinExistence type="predicted"/>
<dbReference type="PANTHER" id="PTHR42716">
    <property type="entry name" value="L-ASPARTATE OXIDASE"/>
    <property type="match status" value="1"/>
</dbReference>
<dbReference type="SUPFAM" id="SSF46977">
    <property type="entry name" value="Succinate dehydrogenase/fumarate reductase flavoprotein C-terminal domain"/>
    <property type="match status" value="1"/>
</dbReference>
<dbReference type="Proteomes" id="UP000590524">
    <property type="component" value="Unassembled WGS sequence"/>
</dbReference>
<evidence type="ECO:0000256" key="1">
    <source>
        <dbReference type="ARBA" id="ARBA00001974"/>
    </source>
</evidence>
<keyword evidence="3" id="KW-0274">FAD</keyword>
<sequence length="531" mass="55822">MSEAAPITRSADVLIIGGGMAACWAAIMAAQAGVEVLLVDKGFVGTSGVTATGGPNHWWVAPEPGRRETAIEERYARSFGLAERDWMARIIDETWRALPQLAGYYPFAGDGKGGTFYSGVRGPEYMRALRRFAQDAGVTILDHHPSLELLLHADGAVAGAAGYARLKQQTWTVRAGAVVIATGGCAFRSGLIGSHGNSGDGLLMAAEAGAVLSGMEFSVSYSLSPAWNSTRTLPYFAARFFDTEGRELDVPPPMSGEAAHLRALARALETGPVLADLSDAPDALKRGLRRIQPASLAPFERKRIDLFRDRFPVRIFGEGTVRGTGGLQIVGDGCETSVANLYAAGDSATRELVAGATSGGGAQNAAWALTSGRIAGAAAAAHARGAGRRRDAPVKAAGTAGLRPASTARLPDAREGLPVIQAATIGYDAALWRSGDKLVRHRDAVEAIWRTIADHGHAEGGGAVALREHAAMAACARWILAAALTRDESRGMHMRIDRPGTDPAQQSRLLVAGLDRVWTRPERGAAQEIAA</sequence>
<dbReference type="Gene3D" id="1.20.58.100">
    <property type="entry name" value="Fumarate reductase/succinate dehydrogenase flavoprotein-like, C-terminal domain"/>
    <property type="match status" value="1"/>
</dbReference>
<comment type="cofactor">
    <cofactor evidence="1">
        <name>FAD</name>
        <dbReference type="ChEBI" id="CHEBI:57692"/>
    </cofactor>
</comment>
<dbReference type="RefSeq" id="WP_188081211.1">
    <property type="nucleotide sequence ID" value="NZ_JACIEU010000004.1"/>
</dbReference>
<keyword evidence="10" id="KW-1185">Reference proteome</keyword>
<reference evidence="9 10" key="1">
    <citation type="submission" date="2020-08" db="EMBL/GenBank/DDBJ databases">
        <title>Genomic Encyclopedia of Type Strains, Phase IV (KMG-IV): sequencing the most valuable type-strain genomes for metagenomic binning, comparative biology and taxonomic classification.</title>
        <authorList>
            <person name="Goeker M."/>
        </authorList>
    </citation>
    <scope>NUCLEOTIDE SEQUENCE [LARGE SCALE GENOMIC DNA]</scope>
    <source>
        <strain evidence="9 10">DSM 19371</strain>
    </source>
</reference>
<comment type="caution">
    <text evidence="9">The sequence shown here is derived from an EMBL/GenBank/DDBJ whole genome shotgun (WGS) entry which is preliminary data.</text>
</comment>
<dbReference type="GO" id="GO:0008734">
    <property type="term" value="F:L-aspartate oxidase activity"/>
    <property type="evidence" value="ECO:0007669"/>
    <property type="project" value="UniProtKB-EC"/>
</dbReference>
<dbReference type="Pfam" id="PF00890">
    <property type="entry name" value="FAD_binding_2"/>
    <property type="match status" value="1"/>
</dbReference>
<evidence type="ECO:0000313" key="10">
    <source>
        <dbReference type="Proteomes" id="UP000590524"/>
    </source>
</evidence>
<accession>A0A7W6PVL4</accession>
<feature type="domain" description="Fumarate reductase/succinate dehydrogenase flavoprotein-like C-terminal" evidence="8">
    <location>
        <begin position="462"/>
        <end position="502"/>
    </location>
</feature>
<dbReference type="InterPro" id="IPR003953">
    <property type="entry name" value="FAD-dep_OxRdtase_2_FAD-bd"/>
</dbReference>
<evidence type="ECO:0000259" key="7">
    <source>
        <dbReference type="Pfam" id="PF00890"/>
    </source>
</evidence>
<keyword evidence="4" id="KW-0560">Oxidoreductase</keyword>
<name>A0A7W6PVL4_9SPHN</name>
<dbReference type="Gene3D" id="3.50.50.60">
    <property type="entry name" value="FAD/NAD(P)-binding domain"/>
    <property type="match status" value="1"/>
</dbReference>
<dbReference type="InterPro" id="IPR015939">
    <property type="entry name" value="Fum_Rdtase/Succ_DH_flav-like_C"/>
</dbReference>
<dbReference type="AlphaFoldDB" id="A0A7W6PVL4"/>
<dbReference type="InterPro" id="IPR036188">
    <property type="entry name" value="FAD/NAD-bd_sf"/>
</dbReference>
<evidence type="ECO:0000256" key="3">
    <source>
        <dbReference type="ARBA" id="ARBA00022827"/>
    </source>
</evidence>
<feature type="region of interest" description="Disordered" evidence="6">
    <location>
        <begin position="385"/>
        <end position="408"/>
    </location>
</feature>
<protein>
    <submittedName>
        <fullName evidence="9">Succinate dehydrogenase/fumarate reductase flavoprotein subunit</fullName>
    </submittedName>
</protein>
<evidence type="ECO:0000256" key="2">
    <source>
        <dbReference type="ARBA" id="ARBA00022630"/>
    </source>
</evidence>
<evidence type="ECO:0000259" key="8">
    <source>
        <dbReference type="Pfam" id="PF02910"/>
    </source>
</evidence>
<gene>
    <name evidence="9" type="ORF">GGQ90_001113</name>
</gene>
<dbReference type="InterPro" id="IPR037099">
    <property type="entry name" value="Fum_R/Succ_DH_flav-like_C_sf"/>
</dbReference>
<comment type="catalytic activity">
    <reaction evidence="5">
        <text>L-aspartate + O2 = iminosuccinate + H2O2</text>
        <dbReference type="Rhea" id="RHEA:25876"/>
        <dbReference type="ChEBI" id="CHEBI:15379"/>
        <dbReference type="ChEBI" id="CHEBI:16240"/>
        <dbReference type="ChEBI" id="CHEBI:29991"/>
        <dbReference type="ChEBI" id="CHEBI:77875"/>
        <dbReference type="EC" id="1.4.3.16"/>
    </reaction>
    <physiologicalReaction direction="left-to-right" evidence="5">
        <dbReference type="Rhea" id="RHEA:25877"/>
    </physiologicalReaction>
</comment>
<dbReference type="GO" id="GO:0009435">
    <property type="term" value="P:NAD+ biosynthetic process"/>
    <property type="evidence" value="ECO:0007669"/>
    <property type="project" value="InterPro"/>
</dbReference>
<dbReference type="SUPFAM" id="SSF51905">
    <property type="entry name" value="FAD/NAD(P)-binding domain"/>
    <property type="match status" value="1"/>
</dbReference>
<dbReference type="InterPro" id="IPR005288">
    <property type="entry name" value="NadB"/>
</dbReference>
<evidence type="ECO:0000256" key="6">
    <source>
        <dbReference type="SAM" id="MobiDB-lite"/>
    </source>
</evidence>
<dbReference type="Pfam" id="PF02910">
    <property type="entry name" value="Succ_DH_flav_C"/>
    <property type="match status" value="1"/>
</dbReference>
<dbReference type="PRINTS" id="PR00368">
    <property type="entry name" value="FADPNR"/>
</dbReference>
<evidence type="ECO:0000313" key="9">
    <source>
        <dbReference type="EMBL" id="MBB4147342.1"/>
    </source>
</evidence>
<evidence type="ECO:0000256" key="4">
    <source>
        <dbReference type="ARBA" id="ARBA00023002"/>
    </source>
</evidence>
<organism evidence="9 10">
    <name type="scientific">Sphingobium scionense</name>
    <dbReference type="NCBI Taxonomy" id="1404341"/>
    <lineage>
        <taxon>Bacteria</taxon>
        <taxon>Pseudomonadati</taxon>
        <taxon>Pseudomonadota</taxon>
        <taxon>Alphaproteobacteria</taxon>
        <taxon>Sphingomonadales</taxon>
        <taxon>Sphingomonadaceae</taxon>
        <taxon>Sphingobium</taxon>
    </lineage>
</organism>
<dbReference type="PRINTS" id="PR00411">
    <property type="entry name" value="PNDRDTASEI"/>
</dbReference>
<dbReference type="PANTHER" id="PTHR42716:SF2">
    <property type="entry name" value="L-ASPARTATE OXIDASE, CHLOROPLASTIC"/>
    <property type="match status" value="1"/>
</dbReference>
<dbReference type="EMBL" id="JACIEU010000004">
    <property type="protein sequence ID" value="MBB4147342.1"/>
    <property type="molecule type" value="Genomic_DNA"/>
</dbReference>
<feature type="domain" description="FAD-dependent oxidoreductase 2 FAD-binding" evidence="7">
    <location>
        <begin position="12"/>
        <end position="361"/>
    </location>
</feature>
<evidence type="ECO:0000256" key="5">
    <source>
        <dbReference type="ARBA" id="ARBA00048305"/>
    </source>
</evidence>